<organism evidence="3 4">
    <name type="scientific">Mucilaginibacter litoreus</name>
    <dbReference type="NCBI Taxonomy" id="1048221"/>
    <lineage>
        <taxon>Bacteria</taxon>
        <taxon>Pseudomonadati</taxon>
        <taxon>Bacteroidota</taxon>
        <taxon>Sphingobacteriia</taxon>
        <taxon>Sphingobacteriales</taxon>
        <taxon>Sphingobacteriaceae</taxon>
        <taxon>Mucilaginibacter</taxon>
    </lineage>
</organism>
<gene>
    <name evidence="3" type="ORF">ACFQZX_18130</name>
</gene>
<dbReference type="EMBL" id="JBHTHZ010000014">
    <property type="protein sequence ID" value="MFD0795546.1"/>
    <property type="molecule type" value="Genomic_DNA"/>
</dbReference>
<accession>A0ABW3AYC9</accession>
<proteinExistence type="predicted"/>
<dbReference type="RefSeq" id="WP_377118048.1">
    <property type="nucleotide sequence ID" value="NZ_JBHTHZ010000014.1"/>
</dbReference>
<protein>
    <recommendedName>
        <fullName evidence="5">Lipoprotein</fullName>
    </recommendedName>
</protein>
<evidence type="ECO:0000256" key="2">
    <source>
        <dbReference type="SAM" id="SignalP"/>
    </source>
</evidence>
<keyword evidence="4" id="KW-1185">Reference proteome</keyword>
<evidence type="ECO:0000313" key="4">
    <source>
        <dbReference type="Proteomes" id="UP001597010"/>
    </source>
</evidence>
<feature type="signal peptide" evidence="2">
    <location>
        <begin position="1"/>
        <end position="21"/>
    </location>
</feature>
<feature type="region of interest" description="Disordered" evidence="1">
    <location>
        <begin position="21"/>
        <end position="42"/>
    </location>
</feature>
<comment type="caution">
    <text evidence="3">The sequence shown here is derived from an EMBL/GenBank/DDBJ whole genome shotgun (WGS) entry which is preliminary data.</text>
</comment>
<feature type="compositionally biased region" description="Low complexity" evidence="1">
    <location>
        <begin position="27"/>
        <end position="42"/>
    </location>
</feature>
<reference evidence="4" key="1">
    <citation type="journal article" date="2019" name="Int. J. Syst. Evol. Microbiol.">
        <title>The Global Catalogue of Microorganisms (GCM) 10K type strain sequencing project: providing services to taxonomists for standard genome sequencing and annotation.</title>
        <authorList>
            <consortium name="The Broad Institute Genomics Platform"/>
            <consortium name="The Broad Institute Genome Sequencing Center for Infectious Disease"/>
            <person name="Wu L."/>
            <person name="Ma J."/>
        </authorList>
    </citation>
    <scope>NUCLEOTIDE SEQUENCE [LARGE SCALE GENOMIC DNA]</scope>
    <source>
        <strain evidence="4">CCUG 61484</strain>
    </source>
</reference>
<feature type="chain" id="PRO_5045811237" description="Lipoprotein" evidence="2">
    <location>
        <begin position="22"/>
        <end position="315"/>
    </location>
</feature>
<dbReference type="Proteomes" id="UP001597010">
    <property type="component" value="Unassembled WGS sequence"/>
</dbReference>
<evidence type="ECO:0008006" key="5">
    <source>
        <dbReference type="Google" id="ProtNLM"/>
    </source>
</evidence>
<evidence type="ECO:0000313" key="3">
    <source>
        <dbReference type="EMBL" id="MFD0795546.1"/>
    </source>
</evidence>
<sequence>MKTIYAMASAMLFFAASTGCGDNGKKASSATDTTTTAGARSTATVHKKTLNGVDQQTAGQMIRNFEQQMTTLQQAPITFFINKDMVAKIVKVLDADAASTPAGSPKPDGVRVYFAKKSAAEPLTLLIIATREFKSAAQPDKTHDDYYEHSSAAADVLFNPQQTKLEIKATYNDPGATLFKRCTTCTDDTSCGEDAHYLRRKDAEDMVANYTAHPFNTRAEWFDTEMLRDMVKDQQCDGIRVYLARHLPNDQVARNRNRDTFILTTTKLVTPGNYYEDYFDCHTLKNFVKKYEDKIGHGMFPPPFDNGELCPTNCN</sequence>
<keyword evidence="2" id="KW-0732">Signal</keyword>
<evidence type="ECO:0000256" key="1">
    <source>
        <dbReference type="SAM" id="MobiDB-lite"/>
    </source>
</evidence>
<dbReference type="PROSITE" id="PS51257">
    <property type="entry name" value="PROKAR_LIPOPROTEIN"/>
    <property type="match status" value="1"/>
</dbReference>
<name>A0ABW3AYC9_9SPHI</name>